<proteinExistence type="predicted"/>
<dbReference type="RefSeq" id="WP_182633611.1">
    <property type="nucleotide sequence ID" value="NZ_JAALDM010000324.1"/>
</dbReference>
<dbReference type="SUPFAM" id="SSF55961">
    <property type="entry name" value="Bet v1-like"/>
    <property type="match status" value="1"/>
</dbReference>
<dbReference type="EMBL" id="JBHMDY010000004">
    <property type="protein sequence ID" value="MFB9259426.1"/>
    <property type="molecule type" value="Genomic_DNA"/>
</dbReference>
<comment type="caution">
    <text evidence="1">The sequence shown here is derived from an EMBL/GenBank/DDBJ whole genome shotgun (WGS) entry which is preliminary data.</text>
</comment>
<protein>
    <submittedName>
        <fullName evidence="1">SRPBCC family protein</fullName>
    </submittedName>
</protein>
<dbReference type="Gene3D" id="3.30.530.20">
    <property type="match status" value="1"/>
</dbReference>
<dbReference type="Proteomes" id="UP001589700">
    <property type="component" value="Unassembled WGS sequence"/>
</dbReference>
<name>A0ABV5JNY3_9ACTN</name>
<dbReference type="Pfam" id="PF10604">
    <property type="entry name" value="Polyketide_cyc2"/>
    <property type="match status" value="1"/>
</dbReference>
<keyword evidence="2" id="KW-1185">Reference proteome</keyword>
<evidence type="ECO:0000313" key="2">
    <source>
        <dbReference type="Proteomes" id="UP001589700"/>
    </source>
</evidence>
<dbReference type="InterPro" id="IPR019587">
    <property type="entry name" value="Polyketide_cyclase/dehydratase"/>
</dbReference>
<dbReference type="InterPro" id="IPR023393">
    <property type="entry name" value="START-like_dom_sf"/>
</dbReference>
<organism evidence="1 2">
    <name type="scientific">Dietzia aerolata</name>
    <dbReference type="NCBI Taxonomy" id="595984"/>
    <lineage>
        <taxon>Bacteria</taxon>
        <taxon>Bacillati</taxon>
        <taxon>Actinomycetota</taxon>
        <taxon>Actinomycetes</taxon>
        <taxon>Mycobacteriales</taxon>
        <taxon>Dietziaceae</taxon>
        <taxon>Dietzia</taxon>
    </lineage>
</organism>
<sequence>MAPVTTVDQGPRVIARRVTVNAPAAELFAMLNDPRRHGEVDGSGTVRDNVRGPEQLSQGAKFTTAMKMFGVPYRLTCTVTEHEDTAERKVIEWEHPAGHRWRWEFVPVDQGTTEVTESFDPTKSKIGRVLEVTGLAGRNVAGIEQTLAKLAARYA</sequence>
<reference evidence="1 2" key="1">
    <citation type="submission" date="2024-09" db="EMBL/GenBank/DDBJ databases">
        <authorList>
            <person name="Sun Q."/>
            <person name="Mori K."/>
        </authorList>
    </citation>
    <scope>NUCLEOTIDE SEQUENCE [LARGE SCALE GENOMIC DNA]</scope>
    <source>
        <strain evidence="1 2">CCM 7659</strain>
    </source>
</reference>
<evidence type="ECO:0000313" key="1">
    <source>
        <dbReference type="EMBL" id="MFB9259426.1"/>
    </source>
</evidence>
<accession>A0ABV5JNY3</accession>
<gene>
    <name evidence="1" type="ORF">ACFFVD_06380</name>
</gene>